<gene>
    <name evidence="7" type="ORF">ABK249_27890</name>
</gene>
<keyword evidence="3 6" id="KW-0812">Transmembrane</keyword>
<feature type="transmembrane region" description="Helical" evidence="6">
    <location>
        <begin position="296"/>
        <end position="320"/>
    </location>
</feature>
<evidence type="ECO:0000256" key="2">
    <source>
        <dbReference type="ARBA" id="ARBA00022475"/>
    </source>
</evidence>
<dbReference type="PANTHER" id="PTHR30482">
    <property type="entry name" value="HIGH-AFFINITY BRANCHED-CHAIN AMINO ACID TRANSPORT SYSTEM PERMEASE"/>
    <property type="match status" value="1"/>
</dbReference>
<evidence type="ECO:0000256" key="4">
    <source>
        <dbReference type="ARBA" id="ARBA00022989"/>
    </source>
</evidence>
<evidence type="ECO:0000313" key="8">
    <source>
        <dbReference type="Proteomes" id="UP001496627"/>
    </source>
</evidence>
<dbReference type="RefSeq" id="WP_210057195.1">
    <property type="nucleotide sequence ID" value="NZ_JBEAAL010000030.1"/>
</dbReference>
<feature type="transmembrane region" description="Helical" evidence="6">
    <location>
        <begin position="221"/>
        <end position="241"/>
    </location>
</feature>
<dbReference type="InterPro" id="IPR043428">
    <property type="entry name" value="LivM-like"/>
</dbReference>
<feature type="transmembrane region" description="Helical" evidence="6">
    <location>
        <begin position="273"/>
        <end position="290"/>
    </location>
</feature>
<comment type="subcellular location">
    <subcellularLocation>
        <location evidence="1">Cell membrane</location>
        <topology evidence="1">Multi-pass membrane protein</topology>
    </subcellularLocation>
</comment>
<evidence type="ECO:0000256" key="1">
    <source>
        <dbReference type="ARBA" id="ARBA00004651"/>
    </source>
</evidence>
<evidence type="ECO:0000313" key="7">
    <source>
        <dbReference type="EMBL" id="MEQ1408759.1"/>
    </source>
</evidence>
<feature type="transmembrane region" description="Helical" evidence="6">
    <location>
        <begin position="12"/>
        <end position="31"/>
    </location>
</feature>
<evidence type="ECO:0000256" key="3">
    <source>
        <dbReference type="ARBA" id="ARBA00022692"/>
    </source>
</evidence>
<dbReference type="CDD" id="cd06581">
    <property type="entry name" value="TM_PBP1_LivM_like"/>
    <property type="match status" value="1"/>
</dbReference>
<feature type="transmembrane region" description="Helical" evidence="6">
    <location>
        <begin position="88"/>
        <end position="112"/>
    </location>
</feature>
<keyword evidence="8" id="KW-1185">Reference proteome</keyword>
<comment type="caution">
    <text evidence="7">The sequence shown here is derived from an EMBL/GenBank/DDBJ whole genome shotgun (WGS) entry which is preliminary data.</text>
</comment>
<keyword evidence="5 6" id="KW-0472">Membrane</keyword>
<organism evidence="7 8">
    <name type="scientific">Neorhizobium phenanthreniclasticum</name>
    <dbReference type="NCBI Taxonomy" id="3157917"/>
    <lineage>
        <taxon>Bacteria</taxon>
        <taxon>Pseudomonadati</taxon>
        <taxon>Pseudomonadota</taxon>
        <taxon>Alphaproteobacteria</taxon>
        <taxon>Hyphomicrobiales</taxon>
        <taxon>Rhizobiaceae</taxon>
        <taxon>Rhizobium/Agrobacterium group</taxon>
        <taxon>Neorhizobium</taxon>
    </lineage>
</organism>
<dbReference type="Pfam" id="PF02653">
    <property type="entry name" value="BPD_transp_2"/>
    <property type="match status" value="1"/>
</dbReference>
<feature type="transmembrane region" description="Helical" evidence="6">
    <location>
        <begin position="62"/>
        <end position="82"/>
    </location>
</feature>
<feature type="transmembrane region" description="Helical" evidence="6">
    <location>
        <begin position="171"/>
        <end position="190"/>
    </location>
</feature>
<proteinExistence type="predicted"/>
<dbReference type="Proteomes" id="UP001496627">
    <property type="component" value="Unassembled WGS sequence"/>
</dbReference>
<keyword evidence="2" id="KW-1003">Cell membrane</keyword>
<dbReference type="PANTHER" id="PTHR30482:SF17">
    <property type="entry name" value="ABC TRANSPORTER ATP-BINDING PROTEIN"/>
    <property type="match status" value="1"/>
</dbReference>
<evidence type="ECO:0000256" key="6">
    <source>
        <dbReference type="SAM" id="Phobius"/>
    </source>
</evidence>
<feature type="transmembrane region" description="Helical" evidence="6">
    <location>
        <begin position="247"/>
        <end position="266"/>
    </location>
</feature>
<dbReference type="InterPro" id="IPR001851">
    <property type="entry name" value="ABC_transp_permease"/>
</dbReference>
<sequence>MSRGQNTSSTTSAANAAILAAALVFATLPLWADKGLVFLAGIVMVQIVFAVSFNLMFGLTGLVSFGQAAFFAAGAYTAAWLGRAVPELPFLIFCLAGGLVGALLALLIGVVALRRASGIYFAILTLALGQLVYTLIGKSDALGREDGLVGIKRPVIDLFVGTLDLSIGDRYYYFLLVACGILLGLLWWVWHGQLGRLLAALRQDAERIRFFGVNVRRYREIAFIISGGVTALAGALVAPWSQIITPAIAHWSYSALPILFCLLGGASRFWGPAVGAIVFAGLEYATRTMVGVSELIVGGALLVVVLAMPGGIVGTLSLLARKLTKNGKERLNEQSA</sequence>
<reference evidence="7 8" key="1">
    <citation type="submission" date="2024-05" db="EMBL/GenBank/DDBJ databases">
        <title>Neorhizobium sp. Rsf11, a plant growth promoting and heavy metal resistant PAH-degrader.</title>
        <authorList>
            <person name="Golubev S.N."/>
            <person name="Muratova A.Y."/>
            <person name="Markelova M.I."/>
        </authorList>
    </citation>
    <scope>NUCLEOTIDE SEQUENCE [LARGE SCALE GENOMIC DNA]</scope>
    <source>
        <strain evidence="7 8">Rsf11</strain>
    </source>
</reference>
<accession>A0ABV0MA30</accession>
<name>A0ABV0MA30_9HYPH</name>
<feature type="transmembrane region" description="Helical" evidence="6">
    <location>
        <begin position="119"/>
        <end position="136"/>
    </location>
</feature>
<feature type="transmembrane region" description="Helical" evidence="6">
    <location>
        <begin position="37"/>
        <end position="55"/>
    </location>
</feature>
<dbReference type="EMBL" id="JBEAAL010000030">
    <property type="protein sequence ID" value="MEQ1408759.1"/>
    <property type="molecule type" value="Genomic_DNA"/>
</dbReference>
<keyword evidence="4 6" id="KW-1133">Transmembrane helix</keyword>
<evidence type="ECO:0000256" key="5">
    <source>
        <dbReference type="ARBA" id="ARBA00023136"/>
    </source>
</evidence>
<protein>
    <submittedName>
        <fullName evidence="7">Branched-chain amino acid ABC transporter permease</fullName>
    </submittedName>
</protein>